<accession>A0A928VPY6</accession>
<dbReference type="EMBL" id="JADEXQ010000026">
    <property type="protein sequence ID" value="MBE9029984.1"/>
    <property type="molecule type" value="Genomic_DNA"/>
</dbReference>
<proteinExistence type="predicted"/>
<keyword evidence="2" id="KW-1185">Reference proteome</keyword>
<reference evidence="1" key="1">
    <citation type="submission" date="2020-10" db="EMBL/GenBank/DDBJ databases">
        <authorList>
            <person name="Castelo-Branco R."/>
            <person name="Eusebio N."/>
            <person name="Adriana R."/>
            <person name="Vieira A."/>
            <person name="Brugerolle De Fraissinette N."/>
            <person name="Rezende De Castro R."/>
            <person name="Schneider M.P."/>
            <person name="Vasconcelos V."/>
            <person name="Leao P.N."/>
        </authorList>
    </citation>
    <scope>NUCLEOTIDE SEQUENCE</scope>
    <source>
        <strain evidence="1">LEGE 11480</strain>
    </source>
</reference>
<name>A0A928VPY6_9CYAN</name>
<protein>
    <recommendedName>
        <fullName evidence="3">CheW-like domain-containing protein</fullName>
    </recommendedName>
</protein>
<comment type="caution">
    <text evidence="1">The sequence shown here is derived from an EMBL/GenBank/DDBJ whole genome shotgun (WGS) entry which is preliminary data.</text>
</comment>
<dbReference type="GO" id="GO:0006935">
    <property type="term" value="P:chemotaxis"/>
    <property type="evidence" value="ECO:0007669"/>
    <property type="project" value="InterPro"/>
</dbReference>
<evidence type="ECO:0000313" key="1">
    <source>
        <dbReference type="EMBL" id="MBE9029984.1"/>
    </source>
</evidence>
<dbReference type="GO" id="GO:0007165">
    <property type="term" value="P:signal transduction"/>
    <property type="evidence" value="ECO:0007669"/>
    <property type="project" value="InterPro"/>
</dbReference>
<dbReference type="InterPro" id="IPR036061">
    <property type="entry name" value="CheW-like_dom_sf"/>
</dbReference>
<evidence type="ECO:0008006" key="3">
    <source>
        <dbReference type="Google" id="ProtNLM"/>
    </source>
</evidence>
<dbReference type="RefSeq" id="WP_264324811.1">
    <property type="nucleotide sequence ID" value="NZ_JADEXQ010000026.1"/>
</dbReference>
<organism evidence="1 2">
    <name type="scientific">Romeriopsis navalis LEGE 11480</name>
    <dbReference type="NCBI Taxonomy" id="2777977"/>
    <lineage>
        <taxon>Bacteria</taxon>
        <taxon>Bacillati</taxon>
        <taxon>Cyanobacteriota</taxon>
        <taxon>Cyanophyceae</taxon>
        <taxon>Leptolyngbyales</taxon>
        <taxon>Leptolyngbyaceae</taxon>
        <taxon>Romeriopsis</taxon>
        <taxon>Romeriopsis navalis</taxon>
    </lineage>
</organism>
<dbReference type="AlphaFoldDB" id="A0A928VPY6"/>
<dbReference type="SUPFAM" id="SSF50341">
    <property type="entry name" value="CheW-like"/>
    <property type="match status" value="1"/>
</dbReference>
<dbReference type="Proteomes" id="UP000625316">
    <property type="component" value="Unassembled WGS sequence"/>
</dbReference>
<evidence type="ECO:0000313" key="2">
    <source>
        <dbReference type="Proteomes" id="UP000625316"/>
    </source>
</evidence>
<sequence length="169" mass="18624">MFTTHPQSRSRRAQVKVPLMVVRFPTLHLAFDMAQLQQVIPMPVVEYNATQLLGLAMVDLGQTEVPDQRKVIVVDLHRKLYDASLDQPSHLLLFKGNNGLLYGVPVATLPEIVPIDADLLLDQEDDVADRQVVGITRQVVKLPGPGGERTLFVVEANSLAQEVRNLAGG</sequence>
<gene>
    <name evidence="1" type="ORF">IQ266_09620</name>
</gene>